<keyword evidence="1" id="KW-0472">Membrane</keyword>
<dbReference type="Proteomes" id="UP000196084">
    <property type="component" value="Unassembled WGS sequence"/>
</dbReference>
<evidence type="ECO:0000256" key="1">
    <source>
        <dbReference type="SAM" id="Phobius"/>
    </source>
</evidence>
<evidence type="ECO:0008006" key="4">
    <source>
        <dbReference type="Google" id="ProtNLM"/>
    </source>
</evidence>
<feature type="transmembrane region" description="Helical" evidence="1">
    <location>
        <begin position="47"/>
        <end position="65"/>
    </location>
</feature>
<evidence type="ECO:0000313" key="3">
    <source>
        <dbReference type="Proteomes" id="UP000196084"/>
    </source>
</evidence>
<dbReference type="RefSeq" id="WP_054863662.1">
    <property type="nucleotide sequence ID" value="NZ_MWPH01000001.1"/>
</dbReference>
<keyword evidence="1" id="KW-1133">Transmembrane helix</keyword>
<sequence>MDTVPTTTETGEIQNGWRTLALAGGLIALAGVLALVVPFATGIALTYILGAALVVGGLIHAGHVFTVGDWTGRLWQLALAAISVAAGVILLANPVIGLVSLTILVIAYLIVDGATELWMSLRMAGESGRGWIAASGAVSLVLAAFLWSGFPVDATWLIGAVVGVALVMTGISMVAVAYSGRDMDEDDVTPPAAEPRRA</sequence>
<dbReference type="GO" id="GO:0005886">
    <property type="term" value="C:plasma membrane"/>
    <property type="evidence" value="ECO:0007669"/>
    <property type="project" value="TreeGrafter"/>
</dbReference>
<gene>
    <name evidence="2" type="ORF">B2G88_02410</name>
</gene>
<dbReference type="PANTHER" id="PTHR34989:SF1">
    <property type="entry name" value="PROTEIN HDED"/>
    <property type="match status" value="1"/>
</dbReference>
<keyword evidence="3" id="KW-1185">Reference proteome</keyword>
<dbReference type="InterPro" id="IPR052712">
    <property type="entry name" value="Acid_resist_chaperone_HdeD"/>
</dbReference>
<evidence type="ECO:0000313" key="2">
    <source>
        <dbReference type="EMBL" id="OVE85692.1"/>
    </source>
</evidence>
<feature type="transmembrane region" description="Helical" evidence="1">
    <location>
        <begin position="20"/>
        <end position="40"/>
    </location>
</feature>
<name>A0A202EBT7_9EURY</name>
<feature type="transmembrane region" description="Helical" evidence="1">
    <location>
        <begin position="131"/>
        <end position="150"/>
    </location>
</feature>
<dbReference type="EMBL" id="MWPH01000001">
    <property type="protein sequence ID" value="OVE85692.1"/>
    <property type="molecule type" value="Genomic_DNA"/>
</dbReference>
<comment type="caution">
    <text evidence="2">The sequence shown here is derived from an EMBL/GenBank/DDBJ whole genome shotgun (WGS) entry which is preliminary data.</text>
</comment>
<dbReference type="OrthoDB" id="163497at2157"/>
<feature type="transmembrane region" description="Helical" evidence="1">
    <location>
        <begin position="156"/>
        <end position="178"/>
    </location>
</feature>
<dbReference type="InterPro" id="IPR005325">
    <property type="entry name" value="DUF308_memb"/>
</dbReference>
<organism evidence="2 3">
    <name type="scientific">Natronolimnobius baerhuensis</name>
    <dbReference type="NCBI Taxonomy" id="253108"/>
    <lineage>
        <taxon>Archaea</taxon>
        <taxon>Methanobacteriati</taxon>
        <taxon>Methanobacteriota</taxon>
        <taxon>Stenosarchaea group</taxon>
        <taxon>Halobacteria</taxon>
        <taxon>Halobacteriales</taxon>
        <taxon>Natrialbaceae</taxon>
        <taxon>Natronolimnobius</taxon>
    </lineage>
</organism>
<accession>A0A202EBT7</accession>
<keyword evidence="1" id="KW-0812">Transmembrane</keyword>
<protein>
    <recommendedName>
        <fullName evidence="4">HdeD family acid-resistance protein</fullName>
    </recommendedName>
</protein>
<proteinExistence type="predicted"/>
<dbReference type="PANTHER" id="PTHR34989">
    <property type="entry name" value="PROTEIN HDED"/>
    <property type="match status" value="1"/>
</dbReference>
<reference evidence="2 3" key="1">
    <citation type="submission" date="2017-02" db="EMBL/GenBank/DDBJ databases">
        <title>Natronthermophilus aegyptiacus gen. nov.,sp. nov., an aerobic, extremely halophilic alkalithermophilic archaeon isolated from the athalassohaline Wadi An Natrun, Egypt.</title>
        <authorList>
            <person name="Zhao B."/>
        </authorList>
    </citation>
    <scope>NUCLEOTIDE SEQUENCE [LARGE SCALE GENOMIC DNA]</scope>
    <source>
        <strain evidence="2 3">CGMCC 1.3597</strain>
    </source>
</reference>
<feature type="transmembrane region" description="Helical" evidence="1">
    <location>
        <begin position="77"/>
        <end position="110"/>
    </location>
</feature>
<dbReference type="AlphaFoldDB" id="A0A202EBT7"/>
<dbReference type="Pfam" id="PF03729">
    <property type="entry name" value="DUF308"/>
    <property type="match status" value="1"/>
</dbReference>